<sequence>MPDDTPRKNRSVTSPPSPTAPQDEERVPVPTPSPDDRPSANDRPPAGASQVVDAPNDDASPGGKHGGPATEHAPPDDSGEDAHDPSGGDGASAGGDGPGAVSARAGRDDPITAHTDAVAAVRRPEPRVPEHVRALEEGGGDPTPDPLLDMEQRKREAGADKLSPFGRPGQPLGKTHPFVFGFTAALGVICAWLLVQAVISARQVIVLIVVSMFLAVGLNPAVERLQRARLPRSGAVAVVFFGLVLAFVGVGFAVIPPLTEQITNFIDHLPAYIQQLGENQRIQELDRDYQVLQKAQEAVTNPNFGQSALDGVVGVGRVLLGGILNTLTVLILTLYFLSSLPTIKTFFYRLAPRSRRARVALLGDEILLRIGGYVAGTATVAFIAGTMAYVFLSIMDVPFALPLALFVGLTALIPLVGATIGALLACTVAFFDGMFTGIACVIFFLVYQQVENYLIHPRVMKRAVDVQPAVTIIAALIGGTLLGIVGALLAIPAAAALALIIREVVVPRQDTL</sequence>
<evidence type="ECO:0000256" key="6">
    <source>
        <dbReference type="ARBA" id="ARBA00022989"/>
    </source>
</evidence>
<dbReference type="Proteomes" id="UP000236723">
    <property type="component" value="Unassembled WGS sequence"/>
</dbReference>
<feature type="transmembrane region" description="Helical" evidence="9">
    <location>
        <begin position="468"/>
        <end position="501"/>
    </location>
</feature>
<keyword evidence="3" id="KW-0813">Transport</keyword>
<evidence type="ECO:0000313" key="11">
    <source>
        <dbReference type="Proteomes" id="UP000236723"/>
    </source>
</evidence>
<evidence type="ECO:0000256" key="9">
    <source>
        <dbReference type="SAM" id="Phobius"/>
    </source>
</evidence>
<feature type="region of interest" description="Disordered" evidence="8">
    <location>
        <begin position="1"/>
        <end position="148"/>
    </location>
</feature>
<dbReference type="InterPro" id="IPR002549">
    <property type="entry name" value="AI-2E-like"/>
</dbReference>
<feature type="transmembrane region" description="Helical" evidence="9">
    <location>
        <begin position="177"/>
        <end position="198"/>
    </location>
</feature>
<comment type="similarity">
    <text evidence="2">Belongs to the autoinducer-2 exporter (AI-2E) (TC 2.A.86) family.</text>
</comment>
<feature type="transmembrane region" description="Helical" evidence="9">
    <location>
        <begin position="367"/>
        <end position="391"/>
    </location>
</feature>
<proteinExistence type="inferred from homology"/>
<evidence type="ECO:0000256" key="1">
    <source>
        <dbReference type="ARBA" id="ARBA00004651"/>
    </source>
</evidence>
<dbReference type="RefSeq" id="WP_235017674.1">
    <property type="nucleotide sequence ID" value="NZ_FNVO01000002.1"/>
</dbReference>
<organism evidence="10 11">
    <name type="scientific">Thermomonospora echinospora</name>
    <dbReference type="NCBI Taxonomy" id="1992"/>
    <lineage>
        <taxon>Bacteria</taxon>
        <taxon>Bacillati</taxon>
        <taxon>Actinomycetota</taxon>
        <taxon>Actinomycetes</taxon>
        <taxon>Streptosporangiales</taxon>
        <taxon>Thermomonosporaceae</taxon>
        <taxon>Thermomonospora</taxon>
    </lineage>
</organism>
<comment type="subcellular location">
    <subcellularLocation>
        <location evidence="1">Cell membrane</location>
        <topology evidence="1">Multi-pass membrane protein</topology>
    </subcellularLocation>
</comment>
<evidence type="ECO:0000256" key="2">
    <source>
        <dbReference type="ARBA" id="ARBA00009773"/>
    </source>
</evidence>
<keyword evidence="6 9" id="KW-1133">Transmembrane helix</keyword>
<evidence type="ECO:0000256" key="5">
    <source>
        <dbReference type="ARBA" id="ARBA00022692"/>
    </source>
</evidence>
<feature type="compositionally biased region" description="Basic and acidic residues" evidence="8">
    <location>
        <begin position="122"/>
        <end position="136"/>
    </location>
</feature>
<reference evidence="11" key="1">
    <citation type="submission" date="2016-10" db="EMBL/GenBank/DDBJ databases">
        <authorList>
            <person name="Varghese N."/>
            <person name="Submissions S."/>
        </authorList>
    </citation>
    <scope>NUCLEOTIDE SEQUENCE [LARGE SCALE GENOMIC DNA]</scope>
    <source>
        <strain evidence="11">DSM 43163</strain>
    </source>
</reference>
<gene>
    <name evidence="10" type="ORF">SAMN04489712_102468</name>
</gene>
<dbReference type="GO" id="GO:0005886">
    <property type="term" value="C:plasma membrane"/>
    <property type="evidence" value="ECO:0007669"/>
    <property type="project" value="UniProtKB-SubCell"/>
</dbReference>
<feature type="transmembrane region" description="Helical" evidence="9">
    <location>
        <begin position="234"/>
        <end position="255"/>
    </location>
</feature>
<dbReference type="PANTHER" id="PTHR21716:SF53">
    <property type="entry name" value="PERMEASE PERM-RELATED"/>
    <property type="match status" value="1"/>
</dbReference>
<evidence type="ECO:0000256" key="7">
    <source>
        <dbReference type="ARBA" id="ARBA00023136"/>
    </source>
</evidence>
<evidence type="ECO:0000256" key="3">
    <source>
        <dbReference type="ARBA" id="ARBA00022448"/>
    </source>
</evidence>
<protein>
    <submittedName>
        <fullName evidence="10">Predicted PurR-regulated permease PerM</fullName>
    </submittedName>
</protein>
<keyword evidence="11" id="KW-1185">Reference proteome</keyword>
<evidence type="ECO:0000256" key="8">
    <source>
        <dbReference type="SAM" id="MobiDB-lite"/>
    </source>
</evidence>
<dbReference type="PANTHER" id="PTHR21716">
    <property type="entry name" value="TRANSMEMBRANE PROTEIN"/>
    <property type="match status" value="1"/>
</dbReference>
<name>A0A1H5VWN7_9ACTN</name>
<keyword evidence="5 9" id="KW-0812">Transmembrane</keyword>
<dbReference type="GO" id="GO:0055085">
    <property type="term" value="P:transmembrane transport"/>
    <property type="evidence" value="ECO:0007669"/>
    <property type="project" value="TreeGrafter"/>
</dbReference>
<evidence type="ECO:0000256" key="4">
    <source>
        <dbReference type="ARBA" id="ARBA00022475"/>
    </source>
</evidence>
<dbReference type="EMBL" id="FNVO01000002">
    <property type="protein sequence ID" value="SEF90977.1"/>
    <property type="molecule type" value="Genomic_DNA"/>
</dbReference>
<feature type="transmembrane region" description="Helical" evidence="9">
    <location>
        <begin position="423"/>
        <end position="448"/>
    </location>
</feature>
<feature type="transmembrane region" description="Helical" evidence="9">
    <location>
        <begin position="204"/>
        <end position="222"/>
    </location>
</feature>
<dbReference type="AlphaFoldDB" id="A0A1H5VWN7"/>
<feature type="transmembrane region" description="Helical" evidence="9">
    <location>
        <begin position="323"/>
        <end position="347"/>
    </location>
</feature>
<dbReference type="Pfam" id="PF01594">
    <property type="entry name" value="AI-2E_transport"/>
    <property type="match status" value="1"/>
</dbReference>
<feature type="transmembrane region" description="Helical" evidence="9">
    <location>
        <begin position="397"/>
        <end position="416"/>
    </location>
</feature>
<evidence type="ECO:0000313" key="10">
    <source>
        <dbReference type="EMBL" id="SEF90977.1"/>
    </source>
</evidence>
<keyword evidence="7 9" id="KW-0472">Membrane</keyword>
<feature type="compositionally biased region" description="Gly residues" evidence="8">
    <location>
        <begin position="87"/>
        <end position="98"/>
    </location>
</feature>
<keyword evidence="4" id="KW-1003">Cell membrane</keyword>
<accession>A0A1H5VWN7</accession>